<keyword evidence="1" id="KW-0472">Membrane</keyword>
<name>A0A1R2BKZ1_9CILI</name>
<dbReference type="Gene3D" id="3.40.30.10">
    <property type="entry name" value="Glutaredoxin"/>
    <property type="match status" value="1"/>
</dbReference>
<keyword evidence="1" id="KW-0812">Transmembrane</keyword>
<evidence type="ECO:0000256" key="2">
    <source>
        <dbReference type="SAM" id="SignalP"/>
    </source>
</evidence>
<sequence>MIVFMMIALAIAEVLELDLAKKIENLNGQVLELSDQEGKNIVYSGYFDAFILFYNSEDFSTKKLLNDWSKASLKLHSNGVNITMGSLDVAYGKKLYKKLLIKNFPCACYFRPWKFNQYFGPFDEDSIYELVTTKSYLQLPTYSSPYSLTSAEYVSKLFYQGIEGQWVIVINIGLVALIFTGFIIYACISSMIRKEKIQ</sequence>
<dbReference type="InterPro" id="IPR036249">
    <property type="entry name" value="Thioredoxin-like_sf"/>
</dbReference>
<evidence type="ECO:0000313" key="4">
    <source>
        <dbReference type="Proteomes" id="UP000187209"/>
    </source>
</evidence>
<proteinExistence type="predicted"/>
<accession>A0A1R2BKZ1</accession>
<keyword evidence="2" id="KW-0732">Signal</keyword>
<feature type="chain" id="PRO_5013340099" description="Thioredoxin domain-containing protein" evidence="2">
    <location>
        <begin position="21"/>
        <end position="198"/>
    </location>
</feature>
<gene>
    <name evidence="3" type="ORF">SteCoe_23042</name>
</gene>
<reference evidence="3 4" key="1">
    <citation type="submission" date="2016-11" db="EMBL/GenBank/DDBJ databases">
        <title>The macronuclear genome of Stentor coeruleus: a giant cell with tiny introns.</title>
        <authorList>
            <person name="Slabodnick M."/>
            <person name="Ruby J.G."/>
            <person name="Reiff S.B."/>
            <person name="Swart E.C."/>
            <person name="Gosai S."/>
            <person name="Prabakaran S."/>
            <person name="Witkowska E."/>
            <person name="Larue G.E."/>
            <person name="Fisher S."/>
            <person name="Freeman R.M."/>
            <person name="Gunawardena J."/>
            <person name="Chu W."/>
            <person name="Stover N.A."/>
            <person name="Gregory B.D."/>
            <person name="Nowacki M."/>
            <person name="Derisi J."/>
            <person name="Roy S.W."/>
            <person name="Marshall W.F."/>
            <person name="Sood P."/>
        </authorList>
    </citation>
    <scope>NUCLEOTIDE SEQUENCE [LARGE SCALE GENOMIC DNA]</scope>
    <source>
        <strain evidence="3">WM001</strain>
    </source>
</reference>
<evidence type="ECO:0008006" key="5">
    <source>
        <dbReference type="Google" id="ProtNLM"/>
    </source>
</evidence>
<organism evidence="3 4">
    <name type="scientific">Stentor coeruleus</name>
    <dbReference type="NCBI Taxonomy" id="5963"/>
    <lineage>
        <taxon>Eukaryota</taxon>
        <taxon>Sar</taxon>
        <taxon>Alveolata</taxon>
        <taxon>Ciliophora</taxon>
        <taxon>Postciliodesmatophora</taxon>
        <taxon>Heterotrichea</taxon>
        <taxon>Heterotrichida</taxon>
        <taxon>Stentoridae</taxon>
        <taxon>Stentor</taxon>
    </lineage>
</organism>
<protein>
    <recommendedName>
        <fullName evidence="5">Thioredoxin domain-containing protein</fullName>
    </recommendedName>
</protein>
<comment type="caution">
    <text evidence="3">The sequence shown here is derived from an EMBL/GenBank/DDBJ whole genome shotgun (WGS) entry which is preliminary data.</text>
</comment>
<dbReference type="EMBL" id="MPUH01000578">
    <property type="protein sequence ID" value="OMJ77394.1"/>
    <property type="molecule type" value="Genomic_DNA"/>
</dbReference>
<keyword evidence="4" id="KW-1185">Reference proteome</keyword>
<dbReference type="AlphaFoldDB" id="A0A1R2BKZ1"/>
<dbReference type="SUPFAM" id="SSF52833">
    <property type="entry name" value="Thioredoxin-like"/>
    <property type="match status" value="1"/>
</dbReference>
<evidence type="ECO:0000313" key="3">
    <source>
        <dbReference type="EMBL" id="OMJ77394.1"/>
    </source>
</evidence>
<keyword evidence="1" id="KW-1133">Transmembrane helix</keyword>
<feature type="signal peptide" evidence="2">
    <location>
        <begin position="1"/>
        <end position="20"/>
    </location>
</feature>
<feature type="transmembrane region" description="Helical" evidence="1">
    <location>
        <begin position="166"/>
        <end position="188"/>
    </location>
</feature>
<evidence type="ECO:0000256" key="1">
    <source>
        <dbReference type="SAM" id="Phobius"/>
    </source>
</evidence>
<dbReference type="Proteomes" id="UP000187209">
    <property type="component" value="Unassembled WGS sequence"/>
</dbReference>